<reference evidence="13 14" key="1">
    <citation type="submission" date="2017-12" db="EMBL/GenBank/DDBJ databases">
        <title>Integrating genomic resources of turbot (Scophthalmus maximus) in depth evaluation of genetic and physical mapping variation across individuals.</title>
        <authorList>
            <person name="Martinez P."/>
        </authorList>
    </citation>
    <scope>NUCLEOTIDE SEQUENCE [LARGE SCALE GENOMIC DNA]</scope>
</reference>
<comment type="similarity">
    <text evidence="2">Belongs to the CFAP206 family.</text>
</comment>
<evidence type="ECO:0000256" key="5">
    <source>
        <dbReference type="ARBA" id="ARBA00022794"/>
    </source>
</evidence>
<evidence type="ECO:0000256" key="3">
    <source>
        <dbReference type="ARBA" id="ARBA00021602"/>
    </source>
</evidence>
<name>A0A2U9B1C1_SCOMX</name>
<dbReference type="GO" id="GO:0036064">
    <property type="term" value="C:ciliary basal body"/>
    <property type="evidence" value="ECO:0007669"/>
    <property type="project" value="TreeGrafter"/>
</dbReference>
<proteinExistence type="inferred from homology"/>
<evidence type="ECO:0000256" key="12">
    <source>
        <dbReference type="SAM" id="Phobius"/>
    </source>
</evidence>
<evidence type="ECO:0000256" key="10">
    <source>
        <dbReference type="SAM" id="Coils"/>
    </source>
</evidence>
<keyword evidence="8" id="KW-0966">Cell projection</keyword>
<keyword evidence="7" id="KW-0206">Cytoskeleton</keyword>
<dbReference type="GO" id="GO:0005930">
    <property type="term" value="C:axoneme"/>
    <property type="evidence" value="ECO:0007669"/>
    <property type="project" value="UniProtKB-SubCell"/>
</dbReference>
<evidence type="ECO:0000256" key="4">
    <source>
        <dbReference type="ARBA" id="ARBA00022490"/>
    </source>
</evidence>
<gene>
    <name evidence="13" type="ORF">SMAX5B_021385</name>
</gene>
<dbReference type="GO" id="GO:0007288">
    <property type="term" value="P:sperm axoneme assembly"/>
    <property type="evidence" value="ECO:0007669"/>
    <property type="project" value="TreeGrafter"/>
</dbReference>
<evidence type="ECO:0000256" key="9">
    <source>
        <dbReference type="ARBA" id="ARBA00045321"/>
    </source>
</evidence>
<feature type="region of interest" description="Disordered" evidence="11">
    <location>
        <begin position="252"/>
        <end position="271"/>
    </location>
</feature>
<dbReference type="PANTHER" id="PTHR21442:SF0">
    <property type="entry name" value="CILIA- AND FLAGELLA-ASSOCIATED PROTEIN 206"/>
    <property type="match status" value="1"/>
</dbReference>
<keyword evidence="12" id="KW-0472">Membrane</keyword>
<dbReference type="PANTHER" id="PTHR21442">
    <property type="entry name" value="CILIA- AND FLAGELLA-ASSOCIATED PROTEIN 206"/>
    <property type="match status" value="1"/>
</dbReference>
<evidence type="ECO:0000256" key="6">
    <source>
        <dbReference type="ARBA" id="ARBA00023069"/>
    </source>
</evidence>
<dbReference type="Proteomes" id="UP000246464">
    <property type="component" value="Chromosome 2"/>
</dbReference>
<evidence type="ECO:0000256" key="2">
    <source>
        <dbReference type="ARBA" id="ARBA00010500"/>
    </source>
</evidence>
<dbReference type="GO" id="GO:1901317">
    <property type="term" value="P:regulation of flagellated sperm motility"/>
    <property type="evidence" value="ECO:0007669"/>
    <property type="project" value="TreeGrafter"/>
</dbReference>
<dbReference type="InterPro" id="IPR021897">
    <property type="entry name" value="FAP206"/>
</dbReference>
<comment type="subcellular location">
    <subcellularLocation>
        <location evidence="1">Cytoplasm</location>
        <location evidence="1">Cytoskeleton</location>
        <location evidence="1">Cilium axoneme</location>
    </subcellularLocation>
</comment>
<keyword evidence="6" id="KW-0969">Cilium</keyword>
<keyword evidence="10" id="KW-0175">Coiled coil</keyword>
<dbReference type="Pfam" id="PF12018">
    <property type="entry name" value="FAP206"/>
    <property type="match status" value="1"/>
</dbReference>
<keyword evidence="4" id="KW-0963">Cytoplasm</keyword>
<evidence type="ECO:0000256" key="11">
    <source>
        <dbReference type="SAM" id="MobiDB-lite"/>
    </source>
</evidence>
<evidence type="ECO:0000313" key="14">
    <source>
        <dbReference type="Proteomes" id="UP000246464"/>
    </source>
</evidence>
<comment type="function">
    <text evidence="9">Essential for sperm motility and is involved in the regulation of the beating frequency of motile cilia on the epithelial cells of the respiratory tract. Required for the establishment of radial spokes in sperm flagella.</text>
</comment>
<dbReference type="EMBL" id="CP026244">
    <property type="protein sequence ID" value="AWO97739.1"/>
    <property type="molecule type" value="Genomic_DNA"/>
</dbReference>
<sequence length="1001" mass="113353">MVVRYVLDRCCMIAISQKDWDEEQDSLMELKVLGRTDDRLDAEENVLAQEAVLEALMRSDDRHSHWPVWKGEERLRVMSSSGLTEAGDICLEDYFDRAEYDNLCEHISSKSTIETKESEDDGHCTEAATEADIAEFHSQPDLLMERRTVHILDKGILEEPLKIHELRHCLENPNHELCKLKPSDANRSSNVSEERKAFRLQLEKEEREVEKLEKGLDRKCKVKMHQDKARKVVKCSVTDKARNKNREDRALSELLSKSCNGSPRNHTESLDKNEDACKIDYIPAELVPGAAKEAKCSFSEETQPQECIYWRELATSGENITICKPGASLIPGKVPDGVFDPEFDSGGRDELNEDLPDGVQSSEALRISVSLSPGIRVDLNINTREVKTVVLDPRNGFNVDRTLTKQDLQKLEELCLGKLKEQCSPSLDTIKMQVYFDMNYTSRRAFLEEIHRVAECRLNTVSREITDSRVKTREELDALYRKIVTYILLRSAMGSPTHGDTVQEATAALQSVFPPTELGTFMVLLKKEKEQQLRELTMVVTGIRLFNKVSKGGAEETDLDEPMPQVLKETLPVVSKSIEEELSASQSLAWKYTAAQEKLTNSDSQPEERDAPAVSLKQALSNVRQHEVFLKMLLADAHLCARHVELLQTELSSQMKLLRETVQSKTAVPTAKVFPLFKALSKAWSGLQDEGELLSILRNITLNLKPFLASQATIVSEAYLNGLLEASEVKTDQQRMTQSSECIVPAEMKTQEWFLPETTTSYNDLLLQYNGICGYTLVTRDGLLLPGNPHIGVMRHKDKLYVFSSKEAALKFATSPDYFIAEVLEKAKLSPELIQLLKLHQQFSCVSPYSEMQPGESLLVKPMIKCEISTQTDLHPMETNIVRSYEWNEWQLRRNAIKLANLRTKVTHSVQSDLSHMRRDNNTQTWLPKDASCQGKREGGSSMPNPQTYLADIALLYALLYINIVDIFAPLNGHIIRLLPLRRLRPERSALDRSAILTVPI</sequence>
<keyword evidence="12" id="KW-1133">Transmembrane helix</keyword>
<dbReference type="GO" id="GO:0003356">
    <property type="term" value="P:regulation of cilium beat frequency"/>
    <property type="evidence" value="ECO:0007669"/>
    <property type="project" value="TreeGrafter"/>
</dbReference>
<evidence type="ECO:0000313" key="13">
    <source>
        <dbReference type="EMBL" id="AWO97739.1"/>
    </source>
</evidence>
<dbReference type="STRING" id="52904.ENSSMAP00000019588"/>
<evidence type="ECO:0000256" key="8">
    <source>
        <dbReference type="ARBA" id="ARBA00023273"/>
    </source>
</evidence>
<keyword evidence="5" id="KW-0970">Cilium biogenesis/degradation</keyword>
<feature type="compositionally biased region" description="Polar residues" evidence="11">
    <location>
        <begin position="255"/>
        <end position="264"/>
    </location>
</feature>
<feature type="coiled-coil region" evidence="10">
    <location>
        <begin position="188"/>
        <end position="222"/>
    </location>
</feature>
<evidence type="ECO:0000256" key="1">
    <source>
        <dbReference type="ARBA" id="ARBA00004430"/>
    </source>
</evidence>
<feature type="transmembrane region" description="Helical" evidence="12">
    <location>
        <begin position="954"/>
        <end position="979"/>
    </location>
</feature>
<evidence type="ECO:0000256" key="7">
    <source>
        <dbReference type="ARBA" id="ARBA00023212"/>
    </source>
</evidence>
<organism evidence="13 14">
    <name type="scientific">Scophthalmus maximus</name>
    <name type="common">Turbot</name>
    <name type="synonym">Psetta maxima</name>
    <dbReference type="NCBI Taxonomy" id="52904"/>
    <lineage>
        <taxon>Eukaryota</taxon>
        <taxon>Metazoa</taxon>
        <taxon>Chordata</taxon>
        <taxon>Craniata</taxon>
        <taxon>Vertebrata</taxon>
        <taxon>Euteleostomi</taxon>
        <taxon>Actinopterygii</taxon>
        <taxon>Neopterygii</taxon>
        <taxon>Teleostei</taxon>
        <taxon>Neoteleostei</taxon>
        <taxon>Acanthomorphata</taxon>
        <taxon>Carangaria</taxon>
        <taxon>Pleuronectiformes</taxon>
        <taxon>Pleuronectoidei</taxon>
        <taxon>Scophthalmidae</taxon>
        <taxon>Scophthalmus</taxon>
    </lineage>
</organism>
<accession>A0A2U9B1C1</accession>
<keyword evidence="12" id="KW-0812">Transmembrane</keyword>
<protein>
    <recommendedName>
        <fullName evidence="3">Cilia- and flagella-associated protein 206</fullName>
    </recommendedName>
</protein>
<keyword evidence="14" id="KW-1185">Reference proteome</keyword>
<dbReference type="AlphaFoldDB" id="A0A2U9B1C1"/>